<keyword evidence="6" id="KW-0418">Kinase</keyword>
<evidence type="ECO:0000256" key="9">
    <source>
        <dbReference type="ARBA" id="ARBA00047899"/>
    </source>
</evidence>
<dbReference type="InterPro" id="IPR005543">
    <property type="entry name" value="PASTA_dom"/>
</dbReference>
<dbReference type="InterPro" id="IPR017441">
    <property type="entry name" value="Protein_kinase_ATP_BS"/>
</dbReference>
<evidence type="ECO:0000256" key="6">
    <source>
        <dbReference type="ARBA" id="ARBA00022777"/>
    </source>
</evidence>
<feature type="compositionally biased region" description="Gly residues" evidence="14">
    <location>
        <begin position="652"/>
        <end position="661"/>
    </location>
</feature>
<comment type="catalytic activity">
    <reaction evidence="10">
        <text>L-seryl-[protein] + ATP = O-phospho-L-seryl-[protein] + ADP + H(+)</text>
        <dbReference type="Rhea" id="RHEA:17989"/>
        <dbReference type="Rhea" id="RHEA-COMP:9863"/>
        <dbReference type="Rhea" id="RHEA-COMP:11604"/>
        <dbReference type="ChEBI" id="CHEBI:15378"/>
        <dbReference type="ChEBI" id="CHEBI:29999"/>
        <dbReference type="ChEBI" id="CHEBI:30616"/>
        <dbReference type="ChEBI" id="CHEBI:83421"/>
        <dbReference type="ChEBI" id="CHEBI:456216"/>
        <dbReference type="EC" id="2.7.11.1"/>
    </reaction>
</comment>
<accession>A0A917KDN4</accession>
<keyword evidence="3" id="KW-0309">Germination</keyword>
<feature type="binding site" evidence="13">
    <location>
        <position position="38"/>
    </location>
    <ligand>
        <name>ATP</name>
        <dbReference type="ChEBI" id="CHEBI:30616"/>
    </ligand>
</feature>
<comment type="caution">
    <text evidence="18">The sequence shown here is derived from an EMBL/GenBank/DDBJ whole genome shotgun (WGS) entry which is preliminary data.</text>
</comment>
<dbReference type="SMART" id="SM00740">
    <property type="entry name" value="PASTA"/>
    <property type="match status" value="3"/>
</dbReference>
<evidence type="ECO:0000313" key="18">
    <source>
        <dbReference type="EMBL" id="GGJ08173.1"/>
    </source>
</evidence>
<name>A0A917KDN4_9BACL</name>
<feature type="domain" description="PASTA" evidence="17">
    <location>
        <begin position="419"/>
        <end position="488"/>
    </location>
</feature>
<protein>
    <recommendedName>
        <fullName evidence="12">Serine/threonine-protein kinase PrkC</fullName>
        <ecNumber evidence="1">2.7.11.1</ecNumber>
    </recommendedName>
</protein>
<feature type="compositionally biased region" description="Gly residues" evidence="14">
    <location>
        <begin position="632"/>
        <end position="644"/>
    </location>
</feature>
<feature type="domain" description="Protein kinase" evidence="16">
    <location>
        <begin position="9"/>
        <end position="276"/>
    </location>
</feature>
<dbReference type="Pfam" id="PF00069">
    <property type="entry name" value="Pkinase"/>
    <property type="match status" value="1"/>
</dbReference>
<dbReference type="GO" id="GO:0005524">
    <property type="term" value="F:ATP binding"/>
    <property type="evidence" value="ECO:0007669"/>
    <property type="project" value="UniProtKB-UniRule"/>
</dbReference>
<keyword evidence="2" id="KW-0723">Serine/threonine-protein kinase</keyword>
<keyword evidence="15" id="KW-1133">Transmembrane helix</keyword>
<dbReference type="GO" id="GO:0071224">
    <property type="term" value="P:cellular response to peptidoglycan"/>
    <property type="evidence" value="ECO:0007669"/>
    <property type="project" value="UniProtKB-ARBA"/>
</dbReference>
<feature type="compositionally biased region" description="Gly residues" evidence="14">
    <location>
        <begin position="607"/>
        <end position="620"/>
    </location>
</feature>
<dbReference type="EMBL" id="BMOY01000024">
    <property type="protein sequence ID" value="GGJ08173.1"/>
    <property type="molecule type" value="Genomic_DNA"/>
</dbReference>
<feature type="domain" description="PASTA" evidence="17">
    <location>
        <begin position="489"/>
        <end position="555"/>
    </location>
</feature>
<dbReference type="PROSITE" id="PS00107">
    <property type="entry name" value="PROTEIN_KINASE_ATP"/>
    <property type="match status" value="1"/>
</dbReference>
<dbReference type="FunFam" id="3.30.200.20:FF:000035">
    <property type="entry name" value="Serine/threonine protein kinase Stk1"/>
    <property type="match status" value="1"/>
</dbReference>
<dbReference type="InterPro" id="IPR000719">
    <property type="entry name" value="Prot_kinase_dom"/>
</dbReference>
<dbReference type="Gene3D" id="3.30.10.20">
    <property type="match status" value="3"/>
</dbReference>
<evidence type="ECO:0000256" key="3">
    <source>
        <dbReference type="ARBA" id="ARBA00022544"/>
    </source>
</evidence>
<feature type="domain" description="PASTA" evidence="17">
    <location>
        <begin position="349"/>
        <end position="418"/>
    </location>
</feature>
<dbReference type="NCBIfam" id="NF033483">
    <property type="entry name" value="PknB_PASTA_kin"/>
    <property type="match status" value="1"/>
</dbReference>
<dbReference type="GO" id="GO:0009847">
    <property type="term" value="P:spore germination"/>
    <property type="evidence" value="ECO:0007669"/>
    <property type="project" value="UniProtKB-ARBA"/>
</dbReference>
<evidence type="ECO:0000256" key="10">
    <source>
        <dbReference type="ARBA" id="ARBA00048679"/>
    </source>
</evidence>
<keyword evidence="7 13" id="KW-0067">ATP-binding</keyword>
<organism evidence="18 19">
    <name type="scientific">Alicyclobacillus cellulosilyticus</name>
    <dbReference type="NCBI Taxonomy" id="1003997"/>
    <lineage>
        <taxon>Bacteria</taxon>
        <taxon>Bacillati</taxon>
        <taxon>Bacillota</taxon>
        <taxon>Bacilli</taxon>
        <taxon>Bacillales</taxon>
        <taxon>Alicyclobacillaceae</taxon>
        <taxon>Alicyclobacillus</taxon>
    </lineage>
</organism>
<evidence type="ECO:0000256" key="8">
    <source>
        <dbReference type="ARBA" id="ARBA00022968"/>
    </source>
</evidence>
<comment type="subcellular location">
    <subcellularLocation>
        <location evidence="11">Spore membrane</location>
        <topology evidence="11">Single-pass type II membrane protein</topology>
    </subcellularLocation>
</comment>
<evidence type="ECO:0000256" key="15">
    <source>
        <dbReference type="SAM" id="Phobius"/>
    </source>
</evidence>
<gene>
    <name evidence="18" type="ORF">GCM10010885_16640</name>
</gene>
<feature type="region of interest" description="Disordered" evidence="14">
    <location>
        <begin position="587"/>
        <end position="661"/>
    </location>
</feature>
<keyword evidence="15" id="KW-0472">Membrane</keyword>
<dbReference type="InterPro" id="IPR011009">
    <property type="entry name" value="Kinase-like_dom_sf"/>
</dbReference>
<feature type="compositionally biased region" description="Low complexity" evidence="14">
    <location>
        <begin position="621"/>
        <end position="631"/>
    </location>
</feature>
<evidence type="ECO:0000256" key="1">
    <source>
        <dbReference type="ARBA" id="ARBA00012513"/>
    </source>
</evidence>
<keyword evidence="5 13" id="KW-0547">Nucleotide-binding</keyword>
<dbReference type="AlphaFoldDB" id="A0A917KDN4"/>
<dbReference type="Gene3D" id="3.30.200.20">
    <property type="entry name" value="Phosphorylase Kinase, domain 1"/>
    <property type="match status" value="1"/>
</dbReference>
<proteinExistence type="predicted"/>
<reference evidence="18" key="2">
    <citation type="submission" date="2020-09" db="EMBL/GenBank/DDBJ databases">
        <authorList>
            <person name="Sun Q."/>
            <person name="Ohkuma M."/>
        </authorList>
    </citation>
    <scope>NUCLEOTIDE SEQUENCE</scope>
    <source>
        <strain evidence="18">JCM 18487</strain>
    </source>
</reference>
<dbReference type="PANTHER" id="PTHR43289">
    <property type="entry name" value="MITOGEN-ACTIVATED PROTEIN KINASE KINASE KINASE 20-RELATED"/>
    <property type="match status" value="1"/>
</dbReference>
<evidence type="ECO:0000256" key="5">
    <source>
        <dbReference type="ARBA" id="ARBA00022741"/>
    </source>
</evidence>
<dbReference type="PROSITE" id="PS50011">
    <property type="entry name" value="PROTEIN_KINASE_DOM"/>
    <property type="match status" value="1"/>
</dbReference>
<dbReference type="SMART" id="SM00220">
    <property type="entry name" value="S_TKc"/>
    <property type="match status" value="1"/>
</dbReference>
<dbReference type="PANTHER" id="PTHR43289:SF34">
    <property type="entry name" value="SERINE_THREONINE-PROTEIN KINASE YBDM-RELATED"/>
    <property type="match status" value="1"/>
</dbReference>
<dbReference type="PROSITE" id="PS00108">
    <property type="entry name" value="PROTEIN_KINASE_ST"/>
    <property type="match status" value="1"/>
</dbReference>
<dbReference type="CDD" id="cd06577">
    <property type="entry name" value="PASTA_pknB"/>
    <property type="match status" value="3"/>
</dbReference>
<dbReference type="GO" id="GO:0007165">
    <property type="term" value="P:signal transduction"/>
    <property type="evidence" value="ECO:0007669"/>
    <property type="project" value="UniProtKB-ARBA"/>
</dbReference>
<dbReference type="Pfam" id="PF03793">
    <property type="entry name" value="PASTA"/>
    <property type="match status" value="3"/>
</dbReference>
<dbReference type="Proteomes" id="UP000637695">
    <property type="component" value="Unassembled WGS sequence"/>
</dbReference>
<comment type="catalytic activity">
    <reaction evidence="9">
        <text>L-threonyl-[protein] + ATP = O-phospho-L-threonyl-[protein] + ADP + H(+)</text>
        <dbReference type="Rhea" id="RHEA:46608"/>
        <dbReference type="Rhea" id="RHEA-COMP:11060"/>
        <dbReference type="Rhea" id="RHEA-COMP:11605"/>
        <dbReference type="ChEBI" id="CHEBI:15378"/>
        <dbReference type="ChEBI" id="CHEBI:30013"/>
        <dbReference type="ChEBI" id="CHEBI:30616"/>
        <dbReference type="ChEBI" id="CHEBI:61977"/>
        <dbReference type="ChEBI" id="CHEBI:456216"/>
        <dbReference type="EC" id="2.7.11.1"/>
    </reaction>
</comment>
<dbReference type="CDD" id="cd14014">
    <property type="entry name" value="STKc_PknB_like"/>
    <property type="match status" value="1"/>
</dbReference>
<evidence type="ECO:0000256" key="4">
    <source>
        <dbReference type="ARBA" id="ARBA00022679"/>
    </source>
</evidence>
<keyword evidence="4" id="KW-0808">Transferase</keyword>
<dbReference type="Gene3D" id="1.10.510.10">
    <property type="entry name" value="Transferase(Phosphotransferase) domain 1"/>
    <property type="match status" value="1"/>
</dbReference>
<evidence type="ECO:0000256" key="7">
    <source>
        <dbReference type="ARBA" id="ARBA00022840"/>
    </source>
</evidence>
<evidence type="ECO:0000256" key="13">
    <source>
        <dbReference type="PROSITE-ProRule" id="PRU10141"/>
    </source>
</evidence>
<evidence type="ECO:0000256" key="14">
    <source>
        <dbReference type="SAM" id="MobiDB-lite"/>
    </source>
</evidence>
<dbReference type="PROSITE" id="PS51178">
    <property type="entry name" value="PASTA"/>
    <property type="match status" value="3"/>
</dbReference>
<dbReference type="RefSeq" id="WP_188882374.1">
    <property type="nucleotide sequence ID" value="NZ_BMOY01000024.1"/>
</dbReference>
<evidence type="ECO:0000256" key="11">
    <source>
        <dbReference type="ARBA" id="ARBA00060432"/>
    </source>
</evidence>
<evidence type="ECO:0000313" key="19">
    <source>
        <dbReference type="Proteomes" id="UP000637695"/>
    </source>
</evidence>
<evidence type="ECO:0000256" key="12">
    <source>
        <dbReference type="ARBA" id="ARBA00070041"/>
    </source>
</evidence>
<sequence length="755" mass="78729">MTQLLGGRYELQARVGEGGMAVVYRAVDRLLGRTVAVKMLRPQFSGDEEFVARFRQEAQAAARLSHPNIVNLYDIGVADGEYYIVMEYVDGPTLKEVIRTRGPLPVQDVIDITAQICDALQHAHDHQIIHRDIKPHNILLTKNGRVKVTDFGIARAISGNTITHHPNRSVLGSVHYFSPEQARGAVTDVKSDIYSLGVVMYEMLTGKLPFSGESPVSVALKHLRDGFVEPRRINPEIPQSVENIVLRCLVKAPELRYPDMRSLKDDLADALVHPDVPKIALPMDDDGATIMIPAVAAPGPEEAGTEEEARLERKRRRRWWRPVLWSGVAVSLLGVGAVAAYYIVMSLIEVPNLRLPDVVGMPEAKAMAVLKSAGFRPEHIHIEQAPNLKHARGIVYAQDPTGPTEVKETRDITLYVSKGAPKVTMPYLVNLPFDQARQQLLDLGLAPDLIIVDKIYTDQFPSGYVVNTYPTAGTTVALDAKVTVFVSKGSQVTIPNVIGMTLKDASTALQTAGLTLGHVYRMPYDGQDGTVFNIGPQKVGEKVPKGAAIDLYVVDNSGAGLGMAGGLAGAEGGAAAGGLPAGGTGADTGAGAGADGTTSPNQTSGGMPAGGGGAGAGAGLGDSSAGTSAGAGATGDAGTPGGAASGAAGTAGTAGGGGAAAGTGGDLSTLRMIPAQITVPDPANKPVQVKILKTDAFGAGQVVADETITKTATWSTTLYVTAAQSGRIAVYENGKLTKEQIVPYDAQAAGAGSAP</sequence>
<dbReference type="GO" id="GO:0004674">
    <property type="term" value="F:protein serine/threonine kinase activity"/>
    <property type="evidence" value="ECO:0007669"/>
    <property type="project" value="UniProtKB-KW"/>
</dbReference>
<keyword evidence="8" id="KW-0735">Signal-anchor</keyword>
<dbReference type="FunFam" id="1.10.510.10:FF:000021">
    <property type="entry name" value="Serine/threonine protein kinase"/>
    <property type="match status" value="1"/>
</dbReference>
<evidence type="ECO:0000256" key="2">
    <source>
        <dbReference type="ARBA" id="ARBA00022527"/>
    </source>
</evidence>
<evidence type="ECO:0000259" key="17">
    <source>
        <dbReference type="PROSITE" id="PS51178"/>
    </source>
</evidence>
<reference evidence="18" key="1">
    <citation type="journal article" date="2014" name="Int. J. Syst. Evol. Microbiol.">
        <title>Complete genome sequence of Corynebacterium casei LMG S-19264T (=DSM 44701T), isolated from a smear-ripened cheese.</title>
        <authorList>
            <consortium name="US DOE Joint Genome Institute (JGI-PGF)"/>
            <person name="Walter F."/>
            <person name="Albersmeier A."/>
            <person name="Kalinowski J."/>
            <person name="Ruckert C."/>
        </authorList>
    </citation>
    <scope>NUCLEOTIDE SEQUENCE</scope>
    <source>
        <strain evidence="18">JCM 18487</strain>
    </source>
</reference>
<keyword evidence="15" id="KW-0812">Transmembrane</keyword>
<dbReference type="SUPFAM" id="SSF56112">
    <property type="entry name" value="Protein kinase-like (PK-like)"/>
    <property type="match status" value="1"/>
</dbReference>
<keyword evidence="19" id="KW-1185">Reference proteome</keyword>
<evidence type="ECO:0000259" key="16">
    <source>
        <dbReference type="PROSITE" id="PS50011"/>
    </source>
</evidence>
<feature type="transmembrane region" description="Helical" evidence="15">
    <location>
        <begin position="323"/>
        <end position="344"/>
    </location>
</feature>
<dbReference type="EC" id="2.7.11.1" evidence="1"/>
<dbReference type="InterPro" id="IPR008271">
    <property type="entry name" value="Ser/Thr_kinase_AS"/>
</dbReference>